<dbReference type="NCBIfam" id="NF005559">
    <property type="entry name" value="PRK07231.1"/>
    <property type="match status" value="1"/>
</dbReference>
<dbReference type="PANTHER" id="PTHR42760:SF133">
    <property type="entry name" value="3-OXOACYL-[ACYL-CARRIER-PROTEIN] REDUCTASE"/>
    <property type="match status" value="1"/>
</dbReference>
<comment type="caution">
    <text evidence="4">The sequence shown here is derived from an EMBL/GenBank/DDBJ whole genome shotgun (WGS) entry which is preliminary data.</text>
</comment>
<dbReference type="EC" id="1.1.1.47" evidence="4"/>
<evidence type="ECO:0000313" key="4">
    <source>
        <dbReference type="EMBL" id="HIZ79005.1"/>
    </source>
</evidence>
<name>A0A9D2GH28_9FIRM</name>
<dbReference type="InterPro" id="IPR057326">
    <property type="entry name" value="KR_dom"/>
</dbReference>
<dbReference type="InterPro" id="IPR020904">
    <property type="entry name" value="Sc_DH/Rdtase_CS"/>
</dbReference>
<dbReference type="InterPro" id="IPR002347">
    <property type="entry name" value="SDR_fam"/>
</dbReference>
<proteinExistence type="inferred from homology"/>
<feature type="domain" description="Ketoreductase" evidence="3">
    <location>
        <begin position="7"/>
        <end position="179"/>
    </location>
</feature>
<dbReference type="PRINTS" id="PR00081">
    <property type="entry name" value="GDHRDH"/>
</dbReference>
<dbReference type="EMBL" id="DXBC01000065">
    <property type="protein sequence ID" value="HIZ79005.1"/>
    <property type="molecule type" value="Genomic_DNA"/>
</dbReference>
<evidence type="ECO:0000313" key="5">
    <source>
        <dbReference type="Proteomes" id="UP000824101"/>
    </source>
</evidence>
<protein>
    <submittedName>
        <fullName evidence="4">Glucose 1-dehydrogenase</fullName>
        <ecNumber evidence="4">1.1.1.47</ecNumber>
    </submittedName>
</protein>
<evidence type="ECO:0000256" key="2">
    <source>
        <dbReference type="ARBA" id="ARBA00023002"/>
    </source>
</evidence>
<dbReference type="SMART" id="SM00822">
    <property type="entry name" value="PKS_KR"/>
    <property type="match status" value="1"/>
</dbReference>
<organism evidence="4 5">
    <name type="scientific">Candidatus Lachnoclostridium stercorigallinarum</name>
    <dbReference type="NCBI Taxonomy" id="2838634"/>
    <lineage>
        <taxon>Bacteria</taxon>
        <taxon>Bacillati</taxon>
        <taxon>Bacillota</taxon>
        <taxon>Clostridia</taxon>
        <taxon>Lachnospirales</taxon>
        <taxon>Lachnospiraceae</taxon>
    </lineage>
</organism>
<accession>A0A9D2GH28</accession>
<dbReference type="Pfam" id="PF13561">
    <property type="entry name" value="adh_short_C2"/>
    <property type="match status" value="1"/>
</dbReference>
<reference evidence="4" key="2">
    <citation type="submission" date="2021-04" db="EMBL/GenBank/DDBJ databases">
        <authorList>
            <person name="Gilroy R."/>
        </authorList>
    </citation>
    <scope>NUCLEOTIDE SEQUENCE</scope>
    <source>
        <strain evidence="4">ChiBcec1-1093</strain>
    </source>
</reference>
<reference evidence="4" key="1">
    <citation type="journal article" date="2021" name="PeerJ">
        <title>Extensive microbial diversity within the chicken gut microbiome revealed by metagenomics and culture.</title>
        <authorList>
            <person name="Gilroy R."/>
            <person name="Ravi A."/>
            <person name="Getino M."/>
            <person name="Pursley I."/>
            <person name="Horton D.L."/>
            <person name="Alikhan N.F."/>
            <person name="Baker D."/>
            <person name="Gharbi K."/>
            <person name="Hall N."/>
            <person name="Watson M."/>
            <person name="Adriaenssens E.M."/>
            <person name="Foster-Nyarko E."/>
            <person name="Jarju S."/>
            <person name="Secka A."/>
            <person name="Antonio M."/>
            <person name="Oren A."/>
            <person name="Chaudhuri R.R."/>
            <person name="La Ragione R."/>
            <person name="Hildebrand F."/>
            <person name="Pallen M.J."/>
        </authorList>
    </citation>
    <scope>NUCLEOTIDE SEQUENCE</scope>
    <source>
        <strain evidence="4">ChiBcec1-1093</strain>
    </source>
</reference>
<comment type="similarity">
    <text evidence="1">Belongs to the short-chain dehydrogenases/reductases (SDR) family.</text>
</comment>
<dbReference type="InterPro" id="IPR036291">
    <property type="entry name" value="NAD(P)-bd_dom_sf"/>
</dbReference>
<dbReference type="PRINTS" id="PR00080">
    <property type="entry name" value="SDRFAMILY"/>
</dbReference>
<dbReference type="SUPFAM" id="SSF51735">
    <property type="entry name" value="NAD(P)-binding Rossmann-fold domains"/>
    <property type="match status" value="1"/>
</dbReference>
<dbReference type="Proteomes" id="UP000824101">
    <property type="component" value="Unassembled WGS sequence"/>
</dbReference>
<gene>
    <name evidence="4" type="ORF">IAA17_04395</name>
</gene>
<dbReference type="PROSITE" id="PS00061">
    <property type="entry name" value="ADH_SHORT"/>
    <property type="match status" value="1"/>
</dbReference>
<evidence type="ECO:0000259" key="3">
    <source>
        <dbReference type="SMART" id="SM00822"/>
    </source>
</evidence>
<sequence length="269" mass="28462">MGKCEGKVVIVTGAAGGISFQTARKFAEEGAKVVLADLNEELLASAAQTLLDEGRDVMYLKHDVTDGESWKQVMDKTVEKYGKVNVLVNGAGILTRKSVREETVDMFRKAHEVMVFGMFQGIQTVIPYMLKTEEPCAILNIASVVGSFVGTGSSVAYNTAKGAVNGMTKAVAVDLAGTNIRINQVHPGTILTPMTAAKLESDETYRAAKVAKIPVGRVGLPEEVANAVVFLCSDEASYIHGASLVIDGGQILGYVNGLSEKAESMSGSL</sequence>
<dbReference type="FunFam" id="3.40.50.720:FF:000084">
    <property type="entry name" value="Short-chain dehydrogenase reductase"/>
    <property type="match status" value="1"/>
</dbReference>
<dbReference type="GO" id="GO:0047936">
    <property type="term" value="F:glucose 1-dehydrogenase [NAD(P)+] activity"/>
    <property type="evidence" value="ECO:0007669"/>
    <property type="project" value="UniProtKB-EC"/>
</dbReference>
<dbReference type="Gene3D" id="3.40.50.720">
    <property type="entry name" value="NAD(P)-binding Rossmann-like Domain"/>
    <property type="match status" value="1"/>
</dbReference>
<dbReference type="PANTHER" id="PTHR42760">
    <property type="entry name" value="SHORT-CHAIN DEHYDROGENASES/REDUCTASES FAMILY MEMBER"/>
    <property type="match status" value="1"/>
</dbReference>
<dbReference type="AlphaFoldDB" id="A0A9D2GH28"/>
<keyword evidence="2 4" id="KW-0560">Oxidoreductase</keyword>
<dbReference type="GO" id="GO:0008206">
    <property type="term" value="P:bile acid metabolic process"/>
    <property type="evidence" value="ECO:0007669"/>
    <property type="project" value="UniProtKB-ARBA"/>
</dbReference>
<evidence type="ECO:0000256" key="1">
    <source>
        <dbReference type="ARBA" id="ARBA00006484"/>
    </source>
</evidence>